<dbReference type="AlphaFoldDB" id="A0A5D6W4C7"/>
<dbReference type="InterPro" id="IPR003439">
    <property type="entry name" value="ABC_transporter-like_ATP-bd"/>
</dbReference>
<keyword evidence="1" id="KW-0813">Transport</keyword>
<dbReference type="EMBL" id="VTOY01000008">
    <property type="protein sequence ID" value="TYZ21675.1"/>
    <property type="molecule type" value="Genomic_DNA"/>
</dbReference>
<evidence type="ECO:0000256" key="4">
    <source>
        <dbReference type="ARBA" id="ARBA00022967"/>
    </source>
</evidence>
<evidence type="ECO:0000313" key="7">
    <source>
        <dbReference type="Proteomes" id="UP000323646"/>
    </source>
</evidence>
<dbReference type="SMART" id="SM00382">
    <property type="entry name" value="AAA"/>
    <property type="match status" value="1"/>
</dbReference>
<protein>
    <submittedName>
        <fullName evidence="6">ABC transporter ATP-binding protein</fullName>
    </submittedName>
</protein>
<reference evidence="6 7" key="1">
    <citation type="submission" date="2019-08" db="EMBL/GenBank/DDBJ databases">
        <title>Selenomonas sp. mPRGC5 and Selenomonas sp. mPRGC8 isolated from ruminal fluid of dairy goat (Capra hircus).</title>
        <authorList>
            <person name="Poothong S."/>
            <person name="Nuengjamnong C."/>
            <person name="Tanasupawat S."/>
        </authorList>
    </citation>
    <scope>NUCLEOTIDE SEQUENCE [LARGE SCALE GENOMIC DNA]</scope>
    <source>
        <strain evidence="7">mPRGC5</strain>
    </source>
</reference>
<dbReference type="GO" id="GO:0005524">
    <property type="term" value="F:ATP binding"/>
    <property type="evidence" value="ECO:0007669"/>
    <property type="project" value="UniProtKB-KW"/>
</dbReference>
<evidence type="ECO:0000313" key="6">
    <source>
        <dbReference type="EMBL" id="TYZ21675.1"/>
    </source>
</evidence>
<dbReference type="Pfam" id="PF00005">
    <property type="entry name" value="ABC_tran"/>
    <property type="match status" value="1"/>
</dbReference>
<dbReference type="Proteomes" id="UP000323646">
    <property type="component" value="Unassembled WGS sequence"/>
</dbReference>
<gene>
    <name evidence="6" type="ORF">FZ040_09760</name>
</gene>
<evidence type="ECO:0000256" key="1">
    <source>
        <dbReference type="ARBA" id="ARBA00022448"/>
    </source>
</evidence>
<keyword evidence="4" id="KW-1278">Translocase</keyword>
<dbReference type="OrthoDB" id="9799337at2"/>
<dbReference type="SUPFAM" id="SSF52540">
    <property type="entry name" value="P-loop containing nucleoside triphosphate hydrolases"/>
    <property type="match status" value="1"/>
</dbReference>
<dbReference type="CDD" id="cd03214">
    <property type="entry name" value="ABC_Iron-Siderophores_B12_Hemin"/>
    <property type="match status" value="1"/>
</dbReference>
<dbReference type="PANTHER" id="PTHR42794">
    <property type="entry name" value="HEMIN IMPORT ATP-BINDING PROTEIN HMUV"/>
    <property type="match status" value="1"/>
</dbReference>
<keyword evidence="2" id="KW-0547">Nucleotide-binding</keyword>
<dbReference type="PANTHER" id="PTHR42794:SF1">
    <property type="entry name" value="HEMIN IMPORT ATP-BINDING PROTEIN HMUV"/>
    <property type="match status" value="1"/>
</dbReference>
<dbReference type="PROSITE" id="PS50893">
    <property type="entry name" value="ABC_TRANSPORTER_2"/>
    <property type="match status" value="1"/>
</dbReference>
<proteinExistence type="predicted"/>
<evidence type="ECO:0000256" key="3">
    <source>
        <dbReference type="ARBA" id="ARBA00022840"/>
    </source>
</evidence>
<keyword evidence="3 6" id="KW-0067">ATP-binding</keyword>
<comment type="caution">
    <text evidence="6">The sequence shown here is derived from an EMBL/GenBank/DDBJ whole genome shotgun (WGS) entry which is preliminary data.</text>
</comment>
<dbReference type="RefSeq" id="WP_149171802.1">
    <property type="nucleotide sequence ID" value="NZ_VTOY01000008.1"/>
</dbReference>
<dbReference type="InterPro" id="IPR027417">
    <property type="entry name" value="P-loop_NTPase"/>
</dbReference>
<dbReference type="Gene3D" id="3.40.50.300">
    <property type="entry name" value="P-loop containing nucleotide triphosphate hydrolases"/>
    <property type="match status" value="1"/>
</dbReference>
<name>A0A5D6W4C7_9FIRM</name>
<organism evidence="6 7">
    <name type="scientific">Selenomonas ruminis</name>
    <dbReference type="NCBI Taxonomy" id="2593411"/>
    <lineage>
        <taxon>Bacteria</taxon>
        <taxon>Bacillati</taxon>
        <taxon>Bacillota</taxon>
        <taxon>Negativicutes</taxon>
        <taxon>Selenomonadales</taxon>
        <taxon>Selenomonadaceae</taxon>
        <taxon>Selenomonas</taxon>
    </lineage>
</organism>
<keyword evidence="7" id="KW-1185">Reference proteome</keyword>
<dbReference type="GO" id="GO:0016887">
    <property type="term" value="F:ATP hydrolysis activity"/>
    <property type="evidence" value="ECO:0007669"/>
    <property type="project" value="InterPro"/>
</dbReference>
<dbReference type="FunFam" id="3.40.50.300:FF:000134">
    <property type="entry name" value="Iron-enterobactin ABC transporter ATP-binding protein"/>
    <property type="match status" value="1"/>
</dbReference>
<feature type="domain" description="ABC transporter" evidence="5">
    <location>
        <begin position="3"/>
        <end position="238"/>
    </location>
</feature>
<dbReference type="InterPro" id="IPR003593">
    <property type="entry name" value="AAA+_ATPase"/>
</dbReference>
<evidence type="ECO:0000256" key="2">
    <source>
        <dbReference type="ARBA" id="ARBA00022741"/>
    </source>
</evidence>
<accession>A0A5D6W4C7</accession>
<sequence length="278" mass="31020">MVLSIRDLQAGYSGKTILQQVSFSVERGELVSLVGPNGAGKSTLLKTIRGLLPALQGKIFLQGKDITKLSEREFARRAGYLQQQMQVPFAYTVRQIVQTGRYPYLHWWQQAGKQDEEIVRACLSYTGALDFLDCPVQELSGGQQQRVYLAKILAQQTPILLLDEPATGLDLIYQEEIFRFCRELCAAGRTIVMVVHELSLAARFSSRLLLLSQGKVLADGKPEQVLTPELLTKAYGAPIAVKENPLTGHMDIYTTGSRRQDERQARLLQAVLGREVTE</sequence>
<evidence type="ECO:0000259" key="5">
    <source>
        <dbReference type="PROSITE" id="PS50893"/>
    </source>
</evidence>